<feature type="domain" description="DUF306" evidence="2">
    <location>
        <begin position="80"/>
        <end position="164"/>
    </location>
</feature>
<dbReference type="Gene3D" id="2.40.128.270">
    <property type="match status" value="2"/>
</dbReference>
<protein>
    <recommendedName>
        <fullName evidence="2">DUF306 domain-containing protein</fullName>
    </recommendedName>
</protein>
<keyword evidence="4" id="KW-1185">Reference proteome</keyword>
<dbReference type="RefSeq" id="WP_344608038.1">
    <property type="nucleotide sequence ID" value="NZ_BAAAHE010000044.1"/>
</dbReference>
<dbReference type="PANTHER" id="PTHR35535:SF2">
    <property type="entry name" value="DUF306 DOMAIN-CONTAINING PROTEIN"/>
    <property type="match status" value="1"/>
</dbReference>
<dbReference type="InterPro" id="IPR053147">
    <property type="entry name" value="Hsp_HslJ-like"/>
</dbReference>
<sequence>MTRTGTTWARRGRLGRGTVGRTLMLPLAVLLLAGLAACGSDAASSEPDPAAGGNGPGPSAGTPSGEFLSSSVTEDGKPKKLVKGTRVSLRFADGSVSAQAGCNTMSGPVRFADGKLVVTDLAMTEMGCPGEGRHEQDQFVAAFLTARPAYTYDGTTLNLSTDSVRMVFGPREQVQPDLPLEGTRWNVTHLTSGPARDAVDDPNAAVSAGMAPKKAFLEFADGRVTGNDGCNRLFGDATISGDTITFGPIATTKMACKGVEGTERVLAVLTGEVTWKIDHDVLTLTNADGSGLQLKAGKGTMAE</sequence>
<gene>
    <name evidence="3" type="ORF">GCM10009547_39850</name>
</gene>
<name>A0ABP3SHJ1_9ACTN</name>
<dbReference type="Proteomes" id="UP001500957">
    <property type="component" value="Unassembled WGS sequence"/>
</dbReference>
<dbReference type="InterPro" id="IPR005184">
    <property type="entry name" value="DUF306_Meta_HslJ"/>
</dbReference>
<dbReference type="PANTHER" id="PTHR35535">
    <property type="entry name" value="HEAT SHOCK PROTEIN HSLJ"/>
    <property type="match status" value="1"/>
</dbReference>
<evidence type="ECO:0000256" key="1">
    <source>
        <dbReference type="SAM" id="MobiDB-lite"/>
    </source>
</evidence>
<dbReference type="EMBL" id="BAAAHE010000044">
    <property type="protein sequence ID" value="GAA0632073.1"/>
    <property type="molecule type" value="Genomic_DNA"/>
</dbReference>
<proteinExistence type="predicted"/>
<feature type="region of interest" description="Disordered" evidence="1">
    <location>
        <begin position="42"/>
        <end position="79"/>
    </location>
</feature>
<dbReference type="InterPro" id="IPR038670">
    <property type="entry name" value="HslJ-like_sf"/>
</dbReference>
<evidence type="ECO:0000259" key="2">
    <source>
        <dbReference type="Pfam" id="PF03724"/>
    </source>
</evidence>
<feature type="domain" description="DUF306" evidence="2">
    <location>
        <begin position="179"/>
        <end position="291"/>
    </location>
</feature>
<comment type="caution">
    <text evidence="3">The sequence shown here is derived from an EMBL/GenBank/DDBJ whole genome shotgun (WGS) entry which is preliminary data.</text>
</comment>
<feature type="compositionally biased region" description="Low complexity" evidence="1">
    <location>
        <begin position="42"/>
        <end position="51"/>
    </location>
</feature>
<accession>A0ABP3SHJ1</accession>
<evidence type="ECO:0000313" key="3">
    <source>
        <dbReference type="EMBL" id="GAA0632073.1"/>
    </source>
</evidence>
<dbReference type="Pfam" id="PF03724">
    <property type="entry name" value="META"/>
    <property type="match status" value="2"/>
</dbReference>
<reference evidence="4" key="1">
    <citation type="journal article" date="2019" name="Int. J. Syst. Evol. Microbiol.">
        <title>The Global Catalogue of Microorganisms (GCM) 10K type strain sequencing project: providing services to taxonomists for standard genome sequencing and annotation.</title>
        <authorList>
            <consortium name="The Broad Institute Genomics Platform"/>
            <consortium name="The Broad Institute Genome Sequencing Center for Infectious Disease"/>
            <person name="Wu L."/>
            <person name="Ma J."/>
        </authorList>
    </citation>
    <scope>NUCLEOTIDE SEQUENCE [LARGE SCALE GENOMIC DNA]</scope>
    <source>
        <strain evidence="4">JCM 10671</strain>
    </source>
</reference>
<evidence type="ECO:0000313" key="4">
    <source>
        <dbReference type="Proteomes" id="UP001500957"/>
    </source>
</evidence>
<organism evidence="3 4">
    <name type="scientific">Sporichthya brevicatena</name>
    <dbReference type="NCBI Taxonomy" id="171442"/>
    <lineage>
        <taxon>Bacteria</taxon>
        <taxon>Bacillati</taxon>
        <taxon>Actinomycetota</taxon>
        <taxon>Actinomycetes</taxon>
        <taxon>Sporichthyales</taxon>
        <taxon>Sporichthyaceae</taxon>
        <taxon>Sporichthya</taxon>
    </lineage>
</organism>